<dbReference type="SUPFAM" id="SSF103481">
    <property type="entry name" value="Multidrug resistance efflux transporter EmrE"/>
    <property type="match status" value="2"/>
</dbReference>
<feature type="transmembrane region" description="Helical" evidence="2">
    <location>
        <begin position="20"/>
        <end position="48"/>
    </location>
</feature>
<dbReference type="AlphaFoldDB" id="A0A3S8Z9V8"/>
<evidence type="ECO:0000313" key="4">
    <source>
        <dbReference type="EMBL" id="AZN30076.1"/>
    </source>
</evidence>
<dbReference type="GO" id="GO:0016020">
    <property type="term" value="C:membrane"/>
    <property type="evidence" value="ECO:0007669"/>
    <property type="project" value="InterPro"/>
</dbReference>
<evidence type="ECO:0000259" key="3">
    <source>
        <dbReference type="Pfam" id="PF00892"/>
    </source>
</evidence>
<dbReference type="Pfam" id="PF00892">
    <property type="entry name" value="EamA"/>
    <property type="match status" value="1"/>
</dbReference>
<organism evidence="4 5">
    <name type="scientific">Flaviflexus salsibiostraticola</name>
    <dbReference type="NCBI Taxonomy" id="1282737"/>
    <lineage>
        <taxon>Bacteria</taxon>
        <taxon>Bacillati</taxon>
        <taxon>Actinomycetota</taxon>
        <taxon>Actinomycetes</taxon>
        <taxon>Actinomycetales</taxon>
        <taxon>Actinomycetaceae</taxon>
        <taxon>Flaviflexus</taxon>
    </lineage>
</organism>
<feature type="transmembrane region" description="Helical" evidence="2">
    <location>
        <begin position="224"/>
        <end position="244"/>
    </location>
</feature>
<dbReference type="EMBL" id="CP034438">
    <property type="protein sequence ID" value="AZN30076.1"/>
    <property type="molecule type" value="Genomic_DNA"/>
</dbReference>
<keyword evidence="2" id="KW-0812">Transmembrane</keyword>
<reference evidence="4 5" key="1">
    <citation type="submission" date="2018-12" db="EMBL/GenBank/DDBJ databases">
        <title>Complete genome sequence of Flaviflexus salsibiostraticola KCTC 33148.</title>
        <authorList>
            <person name="Bae J.-W."/>
        </authorList>
    </citation>
    <scope>NUCLEOTIDE SEQUENCE [LARGE SCALE GENOMIC DNA]</scope>
    <source>
        <strain evidence="4 5">KCTC 33148</strain>
    </source>
</reference>
<dbReference type="InterPro" id="IPR037185">
    <property type="entry name" value="EmrE-like"/>
</dbReference>
<evidence type="ECO:0000256" key="2">
    <source>
        <dbReference type="SAM" id="Phobius"/>
    </source>
</evidence>
<feature type="transmembrane region" description="Helical" evidence="2">
    <location>
        <begin position="192"/>
        <end position="212"/>
    </location>
</feature>
<feature type="transmembrane region" description="Helical" evidence="2">
    <location>
        <begin position="60"/>
        <end position="77"/>
    </location>
</feature>
<keyword evidence="2" id="KW-0472">Membrane</keyword>
<protein>
    <submittedName>
        <fullName evidence="4">EamA family transporter</fullName>
    </submittedName>
</protein>
<keyword evidence="5" id="KW-1185">Reference proteome</keyword>
<feature type="transmembrane region" description="Helical" evidence="2">
    <location>
        <begin position="163"/>
        <end position="180"/>
    </location>
</feature>
<name>A0A3S8Z9V8_9ACTO</name>
<feature type="domain" description="EamA" evidence="3">
    <location>
        <begin position="134"/>
        <end position="267"/>
    </location>
</feature>
<comment type="similarity">
    <text evidence="1">Belongs to the EamA transporter family.</text>
</comment>
<keyword evidence="2" id="KW-1133">Transmembrane helix</keyword>
<dbReference type="OrthoDB" id="9815120at2"/>
<dbReference type="Proteomes" id="UP000270021">
    <property type="component" value="Chromosome"/>
</dbReference>
<feature type="transmembrane region" description="Helical" evidence="2">
    <location>
        <begin position="83"/>
        <end position="101"/>
    </location>
</feature>
<sequence>MKNVSAMLLSGLSQYVGASIAVGLFVLASGTAVGWGRIFFAALFLLAWRRPWRYPHKRRALAFGLALGAMNILFYLAIARIPIGTAVALEFLGPVLLASTARTKRSTISVILVAVGVFLISWMGLDLTDPDVALGFFFALAAGLCWIAYMLLGKSVAGFDRGIDGLAVAMAGAAIVYSPLAVPELISLRPDAAFWLTLVFVAVLSSAVPYVIDQLVLRNVPATTFAILNSILPAMSTVVAFAMLRQLPTVGELLGLLLISIAVFVSSYRPAVRNISRQADK</sequence>
<proteinExistence type="inferred from homology"/>
<accession>A0A3S8Z9V8</accession>
<dbReference type="KEGG" id="fsl:EJO69_06950"/>
<dbReference type="InterPro" id="IPR000620">
    <property type="entry name" value="EamA_dom"/>
</dbReference>
<feature type="transmembrane region" description="Helical" evidence="2">
    <location>
        <begin position="108"/>
        <end position="125"/>
    </location>
</feature>
<gene>
    <name evidence="4" type="ORF">EJO69_06950</name>
</gene>
<evidence type="ECO:0000256" key="1">
    <source>
        <dbReference type="ARBA" id="ARBA00007362"/>
    </source>
</evidence>
<evidence type="ECO:0000313" key="5">
    <source>
        <dbReference type="Proteomes" id="UP000270021"/>
    </source>
</evidence>
<feature type="transmembrane region" description="Helical" evidence="2">
    <location>
        <begin position="131"/>
        <end position="151"/>
    </location>
</feature>
<feature type="transmembrane region" description="Helical" evidence="2">
    <location>
        <begin position="250"/>
        <end position="268"/>
    </location>
</feature>
<dbReference type="RefSeq" id="WP_126040513.1">
    <property type="nucleotide sequence ID" value="NZ_CP034438.1"/>
</dbReference>